<dbReference type="AlphaFoldDB" id="R7U6E6"/>
<comment type="similarity">
    <text evidence="1">Belongs to the peptidase M24 family.</text>
</comment>
<name>R7U6E6_CAPTE</name>
<dbReference type="InterPro" id="IPR000994">
    <property type="entry name" value="Pept_M24"/>
</dbReference>
<dbReference type="InterPro" id="IPR036005">
    <property type="entry name" value="Creatinase/aminopeptidase-like"/>
</dbReference>
<evidence type="ECO:0000256" key="1">
    <source>
        <dbReference type="ARBA" id="ARBA00007319"/>
    </source>
</evidence>
<dbReference type="Gene3D" id="3.90.230.10">
    <property type="entry name" value="Creatinase/methionine aminopeptidase superfamily"/>
    <property type="match status" value="1"/>
</dbReference>
<evidence type="ECO:0000313" key="6">
    <source>
        <dbReference type="Proteomes" id="UP000014760"/>
    </source>
</evidence>
<feature type="compositionally biased region" description="Low complexity" evidence="2">
    <location>
        <begin position="377"/>
        <end position="387"/>
    </location>
</feature>
<dbReference type="InterPro" id="IPR036388">
    <property type="entry name" value="WH-like_DNA-bd_sf"/>
</dbReference>
<dbReference type="CDD" id="cd01089">
    <property type="entry name" value="PA2G4-like"/>
    <property type="match status" value="1"/>
</dbReference>
<dbReference type="Gene3D" id="1.10.10.10">
    <property type="entry name" value="Winged helix-like DNA-binding domain superfamily/Winged helix DNA-binding domain"/>
    <property type="match status" value="1"/>
</dbReference>
<protein>
    <recommendedName>
        <fullName evidence="3">Peptidase M24 domain-containing protein</fullName>
    </recommendedName>
</protein>
<dbReference type="FunCoup" id="R7U6E6">
    <property type="interactions" value="2341"/>
</dbReference>
<reference evidence="4 6" key="2">
    <citation type="journal article" date="2013" name="Nature">
        <title>Insights into bilaterian evolution from three spiralian genomes.</title>
        <authorList>
            <person name="Simakov O."/>
            <person name="Marletaz F."/>
            <person name="Cho S.J."/>
            <person name="Edsinger-Gonzales E."/>
            <person name="Havlak P."/>
            <person name="Hellsten U."/>
            <person name="Kuo D.H."/>
            <person name="Larsson T."/>
            <person name="Lv J."/>
            <person name="Arendt D."/>
            <person name="Savage R."/>
            <person name="Osoegawa K."/>
            <person name="de Jong P."/>
            <person name="Grimwood J."/>
            <person name="Chapman J.A."/>
            <person name="Shapiro H."/>
            <person name="Aerts A."/>
            <person name="Otillar R.P."/>
            <person name="Terry A.Y."/>
            <person name="Boore J.L."/>
            <person name="Grigoriev I.V."/>
            <person name="Lindberg D.R."/>
            <person name="Seaver E.C."/>
            <person name="Weisblat D.A."/>
            <person name="Putnam N.H."/>
            <person name="Rokhsar D.S."/>
        </authorList>
    </citation>
    <scope>NUCLEOTIDE SEQUENCE</scope>
    <source>
        <strain evidence="4 6">I ESC-2004</strain>
    </source>
</reference>
<dbReference type="OMA" id="SRMFYSE"/>
<dbReference type="InterPro" id="IPR047113">
    <property type="entry name" value="PA2G4/ARX1"/>
</dbReference>
<keyword evidence="6" id="KW-1185">Reference proteome</keyword>
<dbReference type="Pfam" id="PF00557">
    <property type="entry name" value="Peptidase_M24"/>
    <property type="match status" value="1"/>
</dbReference>
<evidence type="ECO:0000313" key="5">
    <source>
        <dbReference type="EnsemblMetazoa" id="CapteP152656"/>
    </source>
</evidence>
<proteinExistence type="inferred from homology"/>
<reference evidence="6" key="1">
    <citation type="submission" date="2012-12" db="EMBL/GenBank/DDBJ databases">
        <authorList>
            <person name="Hellsten U."/>
            <person name="Grimwood J."/>
            <person name="Chapman J.A."/>
            <person name="Shapiro H."/>
            <person name="Aerts A."/>
            <person name="Otillar R.P."/>
            <person name="Terry A.Y."/>
            <person name="Boore J.L."/>
            <person name="Simakov O."/>
            <person name="Marletaz F."/>
            <person name="Cho S.-J."/>
            <person name="Edsinger-Gonzales E."/>
            <person name="Havlak P."/>
            <person name="Kuo D.-H."/>
            <person name="Larsson T."/>
            <person name="Lv J."/>
            <person name="Arendt D."/>
            <person name="Savage R."/>
            <person name="Osoegawa K."/>
            <person name="de Jong P."/>
            <person name="Lindberg D.R."/>
            <person name="Seaver E.C."/>
            <person name="Weisblat D.A."/>
            <person name="Putnam N.H."/>
            <person name="Grigoriev I.V."/>
            <person name="Rokhsar D.S."/>
        </authorList>
    </citation>
    <scope>NUCLEOTIDE SEQUENCE</scope>
    <source>
        <strain evidence="6">I ESC-2004</strain>
    </source>
</reference>
<dbReference type="NCBIfam" id="TIGR00495">
    <property type="entry name" value="crvDNA_42K"/>
    <property type="match status" value="1"/>
</dbReference>
<dbReference type="InterPro" id="IPR004545">
    <property type="entry name" value="PA2G4"/>
</dbReference>
<dbReference type="FunFam" id="3.90.230.10:FF:000013">
    <property type="entry name" value="DNA-binding protein, 42 kDa"/>
    <property type="match status" value="1"/>
</dbReference>
<reference evidence="5" key="3">
    <citation type="submission" date="2015-06" db="UniProtKB">
        <authorList>
            <consortium name="EnsemblMetazoa"/>
        </authorList>
    </citation>
    <scope>IDENTIFICATION</scope>
</reference>
<feature type="region of interest" description="Disordered" evidence="2">
    <location>
        <begin position="359"/>
        <end position="387"/>
    </location>
</feature>
<dbReference type="PANTHER" id="PTHR10804:SF11">
    <property type="entry name" value="PROLIFERATION-ASSOCIATED PROTEIN 2G4"/>
    <property type="match status" value="1"/>
</dbReference>
<dbReference type="HOGENOM" id="CLU_041451_2_1_1"/>
<dbReference type="FunFam" id="1.10.10.10:FF:000029">
    <property type="entry name" value="Proliferation-associated 2G4, a"/>
    <property type="match status" value="1"/>
</dbReference>
<evidence type="ECO:0000256" key="2">
    <source>
        <dbReference type="SAM" id="MobiDB-lite"/>
    </source>
</evidence>
<dbReference type="Proteomes" id="UP000014760">
    <property type="component" value="Unassembled WGS sequence"/>
</dbReference>
<dbReference type="STRING" id="283909.R7U6E6"/>
<dbReference type="SUPFAM" id="SSF46785">
    <property type="entry name" value="Winged helix' DNA-binding domain"/>
    <property type="match status" value="1"/>
</dbReference>
<evidence type="ECO:0000313" key="4">
    <source>
        <dbReference type="EMBL" id="ELT99251.1"/>
    </source>
</evidence>
<dbReference type="SUPFAM" id="SSF55920">
    <property type="entry name" value="Creatinase/aminopeptidase"/>
    <property type="match status" value="1"/>
</dbReference>
<accession>R7U6E6</accession>
<evidence type="ECO:0000259" key="3">
    <source>
        <dbReference type="Pfam" id="PF00557"/>
    </source>
</evidence>
<gene>
    <name evidence="4" type="ORF">CAPTEDRAFT_152656</name>
</gene>
<dbReference type="EMBL" id="AMQN01010101">
    <property type="status" value="NOT_ANNOTATED_CDS"/>
    <property type="molecule type" value="Genomic_DNA"/>
</dbReference>
<dbReference type="InterPro" id="IPR036390">
    <property type="entry name" value="WH_DNA-bd_sf"/>
</dbReference>
<dbReference type="PANTHER" id="PTHR10804">
    <property type="entry name" value="PROTEASE FAMILY M24 METHIONYL AMINOPEPTIDASE, AMINOPEPTIDASE P"/>
    <property type="match status" value="1"/>
</dbReference>
<organism evidence="4">
    <name type="scientific">Capitella teleta</name>
    <name type="common">Polychaete worm</name>
    <dbReference type="NCBI Taxonomy" id="283909"/>
    <lineage>
        <taxon>Eukaryota</taxon>
        <taxon>Metazoa</taxon>
        <taxon>Spiralia</taxon>
        <taxon>Lophotrochozoa</taxon>
        <taxon>Annelida</taxon>
        <taxon>Polychaeta</taxon>
        <taxon>Sedentaria</taxon>
        <taxon>Scolecida</taxon>
        <taxon>Capitellidae</taxon>
        <taxon>Capitella</taxon>
    </lineage>
</organism>
<dbReference type="OrthoDB" id="5876363at2759"/>
<sequence>MADAGETEELTISDDSVVTKYNTAAKIANDAVAMLQKLTVAGSKVIDLCEKGDNFIIEETDKVFRSKKSMKKGVAFPTCVSTNACICHFSPLKSDPDVEIQDGDLVKIDLGAHIDGFSAVLAHTFVVGASTSNKVTGRKADVILAAHWASQAAMRLVKPGNQNTAVTSAVTTIAESFHCKPVEGMLSHQLKQHVIDGEKAIIQNPTEAQKKEQEECEFEVHEVYAVDVLVTSGEGKAKDRDTRTTIYKRKDGIYNLKMKLSRQFFSDVEKKFSTMPFTLRAFEDEKKARMGVLECVKHDLVEPFNVLWDKDGEFVAQFKFTVLLMANGPVRITSGSLDPSVYKSEYSIEDAEMKTLLSQSAGAKKSSKKKKKKPAAAKEAAAAEAES</sequence>
<feature type="domain" description="Peptidase M24" evidence="3">
    <location>
        <begin position="21"/>
        <end position="201"/>
    </location>
</feature>
<dbReference type="EnsemblMetazoa" id="CapteT152656">
    <property type="protein sequence ID" value="CapteP152656"/>
    <property type="gene ID" value="CapteG152656"/>
</dbReference>
<dbReference type="EMBL" id="KB307055">
    <property type="protein sequence ID" value="ELT99251.1"/>
    <property type="molecule type" value="Genomic_DNA"/>
</dbReference>
<feature type="compositionally biased region" description="Basic residues" evidence="2">
    <location>
        <begin position="365"/>
        <end position="375"/>
    </location>
</feature>